<feature type="compositionally biased region" description="Low complexity" evidence="1">
    <location>
        <begin position="26"/>
        <end position="44"/>
    </location>
</feature>
<gene>
    <name evidence="3" type="ORF">J2S45_001525</name>
</gene>
<proteinExistence type="predicted"/>
<dbReference type="PROSITE" id="PS51257">
    <property type="entry name" value="PROKAR_LIPOPROTEIN"/>
    <property type="match status" value="1"/>
</dbReference>
<accession>A0ABT9PK58</accession>
<feature type="region of interest" description="Disordered" evidence="1">
    <location>
        <begin position="21"/>
        <end position="69"/>
    </location>
</feature>
<evidence type="ECO:0000256" key="1">
    <source>
        <dbReference type="SAM" id="MobiDB-lite"/>
    </source>
</evidence>
<keyword evidence="2" id="KW-0732">Signal</keyword>
<evidence type="ECO:0000256" key="2">
    <source>
        <dbReference type="SAM" id="SignalP"/>
    </source>
</evidence>
<name>A0ABT9PK58_9ACTO</name>
<reference evidence="3 4" key="1">
    <citation type="submission" date="2023-07" db="EMBL/GenBank/DDBJ databases">
        <title>Sequencing the genomes of 1000 actinobacteria strains.</title>
        <authorList>
            <person name="Klenk H.-P."/>
        </authorList>
    </citation>
    <scope>NUCLEOTIDE SEQUENCE [LARGE SCALE GENOMIC DNA]</scope>
    <source>
        <strain evidence="3 4">DSM 19515</strain>
    </source>
</reference>
<dbReference type="RefSeq" id="WP_307635012.1">
    <property type="nucleotide sequence ID" value="NZ_JAUSQL010000001.1"/>
</dbReference>
<dbReference type="EMBL" id="JAUSQL010000001">
    <property type="protein sequence ID" value="MDP9832846.1"/>
    <property type="molecule type" value="Genomic_DNA"/>
</dbReference>
<comment type="caution">
    <text evidence="3">The sequence shown here is derived from an EMBL/GenBank/DDBJ whole genome shotgun (WGS) entry which is preliminary data.</text>
</comment>
<evidence type="ECO:0000313" key="4">
    <source>
        <dbReference type="Proteomes" id="UP001230145"/>
    </source>
</evidence>
<keyword evidence="4" id="KW-1185">Reference proteome</keyword>
<protein>
    <submittedName>
        <fullName evidence="3">ABC-type glycerol-3-phosphate transport system substrate-binding protein</fullName>
    </submittedName>
</protein>
<organism evidence="3 4">
    <name type="scientific">Trueperella abortisuis</name>
    <dbReference type="NCBI Taxonomy" id="445930"/>
    <lineage>
        <taxon>Bacteria</taxon>
        <taxon>Bacillati</taxon>
        <taxon>Actinomycetota</taxon>
        <taxon>Actinomycetes</taxon>
        <taxon>Actinomycetales</taxon>
        <taxon>Actinomycetaceae</taxon>
        <taxon>Trueperella</taxon>
    </lineage>
</organism>
<feature type="signal peptide" evidence="2">
    <location>
        <begin position="1"/>
        <end position="21"/>
    </location>
</feature>
<dbReference type="Proteomes" id="UP001230145">
    <property type="component" value="Unassembled WGS sequence"/>
</dbReference>
<evidence type="ECO:0000313" key="3">
    <source>
        <dbReference type="EMBL" id="MDP9832846.1"/>
    </source>
</evidence>
<feature type="chain" id="PRO_5047257341" evidence="2">
    <location>
        <begin position="22"/>
        <end position="210"/>
    </location>
</feature>
<sequence length="210" mass="21636">MSKTIAAAAVLLLALVGCSQSDGTPSATDTASETSVEETTAAPTGDDSASASAQDPTDAAGNNLPVATEADGDMTRYTLANGMLSIELPTAWGQPDETTEEVPISIFKEDAGAFVAVTEIGPAALLPDTEEYAQALLDNLSLKDGDVTHKGTVQLNGGTAERFDMSISGSKASIYSVILGNTAYEITLLDSGDNAEVFQTIIDSVLINQK</sequence>